<dbReference type="EMBL" id="CM046394">
    <property type="protein sequence ID" value="KAI8546953.1"/>
    <property type="molecule type" value="Genomic_DNA"/>
</dbReference>
<evidence type="ECO:0000313" key="1">
    <source>
        <dbReference type="EMBL" id="KAI8546953.1"/>
    </source>
</evidence>
<sequence>MFFSDRQTEVVKWVHGYVDCERRGLISAGFGENRAARAASPTTALLDTVDRSRMLPLERGVPVIPDRVVQPTVEEPGDGGPLVVESGVG</sequence>
<proteinExistence type="predicted"/>
<protein>
    <submittedName>
        <fullName evidence="1">Uncharacterized protein</fullName>
    </submittedName>
</protein>
<reference evidence="1" key="1">
    <citation type="submission" date="2022-02" db="EMBL/GenBank/DDBJ databases">
        <title>Plant Genome Project.</title>
        <authorList>
            <person name="Zhang R.-G."/>
        </authorList>
    </citation>
    <scope>NUCLEOTIDE SEQUENCE</scope>
    <source>
        <strain evidence="1">AT1</strain>
    </source>
</reference>
<organism evidence="1 2">
    <name type="scientific">Rhododendron molle</name>
    <name type="common">Chinese azalea</name>
    <name type="synonym">Azalea mollis</name>
    <dbReference type="NCBI Taxonomy" id="49168"/>
    <lineage>
        <taxon>Eukaryota</taxon>
        <taxon>Viridiplantae</taxon>
        <taxon>Streptophyta</taxon>
        <taxon>Embryophyta</taxon>
        <taxon>Tracheophyta</taxon>
        <taxon>Spermatophyta</taxon>
        <taxon>Magnoliopsida</taxon>
        <taxon>eudicotyledons</taxon>
        <taxon>Gunneridae</taxon>
        <taxon>Pentapetalae</taxon>
        <taxon>asterids</taxon>
        <taxon>Ericales</taxon>
        <taxon>Ericaceae</taxon>
        <taxon>Ericoideae</taxon>
        <taxon>Rhodoreae</taxon>
        <taxon>Rhododendron</taxon>
    </lineage>
</organism>
<evidence type="ECO:0000313" key="2">
    <source>
        <dbReference type="Proteomes" id="UP001062846"/>
    </source>
</evidence>
<comment type="caution">
    <text evidence="1">The sequence shown here is derived from an EMBL/GenBank/DDBJ whole genome shotgun (WGS) entry which is preliminary data.</text>
</comment>
<gene>
    <name evidence="1" type="ORF">RHMOL_Rhmol07G0159500</name>
</gene>
<accession>A0ACC0N350</accession>
<name>A0ACC0N350_RHOML</name>
<keyword evidence="2" id="KW-1185">Reference proteome</keyword>
<dbReference type="Proteomes" id="UP001062846">
    <property type="component" value="Chromosome 7"/>
</dbReference>